<dbReference type="GO" id="GO:0003677">
    <property type="term" value="F:DNA binding"/>
    <property type="evidence" value="ECO:0007669"/>
    <property type="project" value="UniProtKB-KW"/>
</dbReference>
<keyword evidence="4" id="KW-1133">Transmembrane helix</keyword>
<keyword evidence="3" id="KW-0804">Transcription</keyword>
<keyword evidence="2" id="KW-0238">DNA-binding</keyword>
<dbReference type="SMART" id="SM00421">
    <property type="entry name" value="HTH_LUXR"/>
    <property type="match status" value="1"/>
</dbReference>
<dbReference type="SUPFAM" id="SSF46894">
    <property type="entry name" value="C-terminal effector domain of the bipartite response regulators"/>
    <property type="match status" value="1"/>
</dbReference>
<dbReference type="InterPro" id="IPR016032">
    <property type="entry name" value="Sig_transdc_resp-reg_C-effctor"/>
</dbReference>
<dbReference type="InterPro" id="IPR000792">
    <property type="entry name" value="Tscrpt_reg_LuxR_C"/>
</dbReference>
<dbReference type="CDD" id="cd06170">
    <property type="entry name" value="LuxR_C_like"/>
    <property type="match status" value="1"/>
</dbReference>
<dbReference type="InterPro" id="IPR036388">
    <property type="entry name" value="WH-like_DNA-bd_sf"/>
</dbReference>
<accession>A0A0B7MHF1</accession>
<dbReference type="PANTHER" id="PTHR44688:SF16">
    <property type="entry name" value="DNA-BINDING TRANSCRIPTIONAL ACTIVATOR DEVR_DOSR"/>
    <property type="match status" value="1"/>
</dbReference>
<dbReference type="EMBL" id="CDRZ01000003">
    <property type="protein sequence ID" value="CEO87381.1"/>
    <property type="molecule type" value="Genomic_DNA"/>
</dbReference>
<keyword evidence="1" id="KW-0805">Transcription regulation</keyword>
<keyword evidence="4" id="KW-0472">Membrane</keyword>
<organism evidence="6 7">
    <name type="scientific">Syntrophaceticus schinkii</name>
    <dbReference type="NCBI Taxonomy" id="499207"/>
    <lineage>
        <taxon>Bacteria</taxon>
        <taxon>Bacillati</taxon>
        <taxon>Bacillota</taxon>
        <taxon>Clostridia</taxon>
        <taxon>Thermoanaerobacterales</taxon>
        <taxon>Thermoanaerobacterales Family III. Incertae Sedis</taxon>
        <taxon>Syntrophaceticus</taxon>
    </lineage>
</organism>
<evidence type="ECO:0000256" key="1">
    <source>
        <dbReference type="ARBA" id="ARBA00023015"/>
    </source>
</evidence>
<evidence type="ECO:0000259" key="5">
    <source>
        <dbReference type="PROSITE" id="PS50043"/>
    </source>
</evidence>
<gene>
    <name evidence="6" type="ORF">SSCH_1000018</name>
</gene>
<dbReference type="Proteomes" id="UP000046155">
    <property type="component" value="Unassembled WGS sequence"/>
</dbReference>
<dbReference type="PRINTS" id="PR00038">
    <property type="entry name" value="HTHLUXR"/>
</dbReference>
<protein>
    <submittedName>
        <fullName evidence="6">Regulatory protein LuxR</fullName>
    </submittedName>
</protein>
<dbReference type="Gene3D" id="1.10.10.10">
    <property type="entry name" value="Winged helix-like DNA-binding domain superfamily/Winged helix DNA-binding domain"/>
    <property type="match status" value="1"/>
</dbReference>
<evidence type="ECO:0000313" key="7">
    <source>
        <dbReference type="Proteomes" id="UP000046155"/>
    </source>
</evidence>
<sequence>MSPPDMNKPFFSLQLAKSSGAFFVLDATVNPALDDAQSSRVGLYLKNMEPNIVNSLSPNIIVLRGFPSISRANSLPLHAQWKMEFETNNVNAPYYHRPIDAANLNPELPLSRLYYWSPAFKLPGTSEDIMLCSVPLIDSRGHVFGVCGLEISAMLFKLSNMPQRGTYQRMFCVFSPITENKIDLQKSMFAGGYSAKMTSKGNTTLKISDQGRSFCSYKQSQGRNHSFLGFHKPINLYSRNSTFSDEKWVAALMIPEMDVVSSITRLNLMLISLLTILVLLGIIAAFFLSKQFLKPFFEGLDIIKSENLSEAPRTQIPEINDLIDFLKVHNEELYEKAKQENLSLSSLDEFLENTEKLTPSERLVFNHYVKGYTPKETAEELFLSINTIKTHNKRIYTKLNINSRDELILYVKLLKEIGKEIADQGDQ</sequence>
<name>A0A0B7MHF1_9FIRM</name>
<evidence type="ECO:0000256" key="2">
    <source>
        <dbReference type="ARBA" id="ARBA00023125"/>
    </source>
</evidence>
<reference evidence="7" key="1">
    <citation type="submission" date="2015-01" db="EMBL/GenBank/DDBJ databases">
        <authorList>
            <person name="Manzoor Shahid"/>
            <person name="Zubair Saima"/>
        </authorList>
    </citation>
    <scope>NUCLEOTIDE SEQUENCE [LARGE SCALE GENOMIC DNA]</scope>
    <source>
        <strain evidence="7">Sp3</strain>
    </source>
</reference>
<dbReference type="Pfam" id="PF00196">
    <property type="entry name" value="GerE"/>
    <property type="match status" value="1"/>
</dbReference>
<evidence type="ECO:0000256" key="4">
    <source>
        <dbReference type="SAM" id="Phobius"/>
    </source>
</evidence>
<dbReference type="GO" id="GO:0006355">
    <property type="term" value="P:regulation of DNA-templated transcription"/>
    <property type="evidence" value="ECO:0007669"/>
    <property type="project" value="InterPro"/>
</dbReference>
<keyword evidence="4" id="KW-0812">Transmembrane</keyword>
<dbReference type="PROSITE" id="PS50043">
    <property type="entry name" value="HTH_LUXR_2"/>
    <property type="match status" value="1"/>
</dbReference>
<dbReference type="PANTHER" id="PTHR44688">
    <property type="entry name" value="DNA-BINDING TRANSCRIPTIONAL ACTIVATOR DEVR_DOSR"/>
    <property type="match status" value="1"/>
</dbReference>
<feature type="transmembrane region" description="Helical" evidence="4">
    <location>
        <begin position="266"/>
        <end position="288"/>
    </location>
</feature>
<evidence type="ECO:0000313" key="6">
    <source>
        <dbReference type="EMBL" id="CEO87381.1"/>
    </source>
</evidence>
<feature type="domain" description="HTH luxR-type" evidence="5">
    <location>
        <begin position="350"/>
        <end position="415"/>
    </location>
</feature>
<dbReference type="AlphaFoldDB" id="A0A0B7MHF1"/>
<proteinExistence type="predicted"/>
<keyword evidence="7" id="KW-1185">Reference proteome</keyword>
<evidence type="ECO:0000256" key="3">
    <source>
        <dbReference type="ARBA" id="ARBA00023163"/>
    </source>
</evidence>